<dbReference type="InterPro" id="IPR050951">
    <property type="entry name" value="Retrovirus_Pol_polyprotein"/>
</dbReference>
<dbReference type="EC" id="2.7.7.49" evidence="1"/>
<dbReference type="InterPro" id="IPR036397">
    <property type="entry name" value="RNaseH_sf"/>
</dbReference>
<dbReference type="EMBL" id="BMAU01021349">
    <property type="protein sequence ID" value="GFY18737.1"/>
    <property type="molecule type" value="Genomic_DNA"/>
</dbReference>
<organism evidence="3 4">
    <name type="scientific">Trichonephila clavipes</name>
    <name type="common">Golden silk orbweaver</name>
    <name type="synonym">Nephila clavipes</name>
    <dbReference type="NCBI Taxonomy" id="2585209"/>
    <lineage>
        <taxon>Eukaryota</taxon>
        <taxon>Metazoa</taxon>
        <taxon>Ecdysozoa</taxon>
        <taxon>Arthropoda</taxon>
        <taxon>Chelicerata</taxon>
        <taxon>Arachnida</taxon>
        <taxon>Araneae</taxon>
        <taxon>Araneomorphae</taxon>
        <taxon>Entelegynae</taxon>
        <taxon>Araneoidea</taxon>
        <taxon>Nephilidae</taxon>
        <taxon>Trichonephila</taxon>
    </lineage>
</organism>
<dbReference type="FunFam" id="1.10.340.70:FF:000001">
    <property type="entry name" value="Retrovirus-related Pol polyprotein from transposon gypsy-like Protein"/>
    <property type="match status" value="1"/>
</dbReference>
<dbReference type="InterPro" id="IPR012337">
    <property type="entry name" value="RNaseH-like_sf"/>
</dbReference>
<evidence type="ECO:0000313" key="3">
    <source>
        <dbReference type="EMBL" id="GFY18737.1"/>
    </source>
</evidence>
<dbReference type="Gene3D" id="3.30.420.10">
    <property type="entry name" value="Ribonuclease H-like superfamily/Ribonuclease H"/>
    <property type="match status" value="1"/>
</dbReference>
<keyword evidence="4" id="KW-1185">Reference proteome</keyword>
<evidence type="ECO:0000256" key="1">
    <source>
        <dbReference type="ARBA" id="ARBA00012493"/>
    </source>
</evidence>
<evidence type="ECO:0000259" key="2">
    <source>
        <dbReference type="PROSITE" id="PS50994"/>
    </source>
</evidence>
<dbReference type="PANTHER" id="PTHR37984:SF15">
    <property type="entry name" value="INTEGRASE CATALYTIC DOMAIN-CONTAINING PROTEIN"/>
    <property type="match status" value="1"/>
</dbReference>
<reference evidence="3" key="1">
    <citation type="submission" date="2020-08" db="EMBL/GenBank/DDBJ databases">
        <title>Multicomponent nature underlies the extraordinary mechanical properties of spider dragline silk.</title>
        <authorList>
            <person name="Kono N."/>
            <person name="Nakamura H."/>
            <person name="Mori M."/>
            <person name="Yoshida Y."/>
            <person name="Ohtoshi R."/>
            <person name="Malay A.D."/>
            <person name="Moran D.A.P."/>
            <person name="Tomita M."/>
            <person name="Numata K."/>
            <person name="Arakawa K."/>
        </authorList>
    </citation>
    <scope>NUCLEOTIDE SEQUENCE</scope>
</reference>
<dbReference type="InterPro" id="IPR041588">
    <property type="entry name" value="Integrase_H2C2"/>
</dbReference>
<dbReference type="Pfam" id="PF17921">
    <property type="entry name" value="Integrase_H2C2"/>
    <property type="match status" value="1"/>
</dbReference>
<comment type="caution">
    <text evidence="3">The sequence shown here is derived from an EMBL/GenBank/DDBJ whole genome shotgun (WGS) entry which is preliminary data.</text>
</comment>
<gene>
    <name evidence="3" type="primary">pol</name>
    <name evidence="3" type="ORF">TNCV_2399571</name>
</gene>
<sequence length="278" mass="31929">MSKKQLTPKIARWTLFLEDFNYEIIHRPGKQMGHVDCLSRYPVMTITYDEITTKLANCQRNDEYINSLKTLLEIKQINDNDVLVVPQQMQTEIVKNIHSKGHLGINKTESMVKQSFHFPNVRKCVENVINNCIECILVNKKRGKGEGLLNPIPKENIPLSTYHIDFLGPLSSTNKNYNHILSIIDAFTKFVWLYPVKSTSSRDALEKLKQQEITFGYPHRIITDKGTAFTSKEFREYCENENIQHLSITTGIPRGNGQIERIHSSLIPILSKLSIDDA</sequence>
<dbReference type="GO" id="GO:0003964">
    <property type="term" value="F:RNA-directed DNA polymerase activity"/>
    <property type="evidence" value="ECO:0007669"/>
    <property type="project" value="UniProtKB-EC"/>
</dbReference>
<evidence type="ECO:0000313" key="4">
    <source>
        <dbReference type="Proteomes" id="UP000887159"/>
    </source>
</evidence>
<dbReference type="Proteomes" id="UP000887159">
    <property type="component" value="Unassembled WGS sequence"/>
</dbReference>
<dbReference type="InterPro" id="IPR001584">
    <property type="entry name" value="Integrase_cat-core"/>
</dbReference>
<dbReference type="PROSITE" id="PS50994">
    <property type="entry name" value="INTEGRASE"/>
    <property type="match status" value="1"/>
</dbReference>
<dbReference type="Pfam" id="PF00665">
    <property type="entry name" value="rve"/>
    <property type="match status" value="1"/>
</dbReference>
<feature type="domain" description="Integrase catalytic" evidence="2">
    <location>
        <begin position="154"/>
        <end position="278"/>
    </location>
</feature>
<protein>
    <recommendedName>
        <fullName evidence="1">RNA-directed DNA polymerase</fullName>
        <ecNumber evidence="1">2.7.7.49</ecNumber>
    </recommendedName>
</protein>
<dbReference type="SUPFAM" id="SSF53098">
    <property type="entry name" value="Ribonuclease H-like"/>
    <property type="match status" value="1"/>
</dbReference>
<dbReference type="PANTHER" id="PTHR37984">
    <property type="entry name" value="PROTEIN CBG26694"/>
    <property type="match status" value="1"/>
</dbReference>
<proteinExistence type="predicted"/>
<dbReference type="GO" id="GO:0015074">
    <property type="term" value="P:DNA integration"/>
    <property type="evidence" value="ECO:0007669"/>
    <property type="project" value="InterPro"/>
</dbReference>
<dbReference type="Gene3D" id="1.10.340.70">
    <property type="match status" value="1"/>
</dbReference>
<name>A0A8X6SRN7_TRICX</name>
<dbReference type="GO" id="GO:0003676">
    <property type="term" value="F:nucleic acid binding"/>
    <property type="evidence" value="ECO:0007669"/>
    <property type="project" value="InterPro"/>
</dbReference>
<accession>A0A8X6SRN7</accession>
<dbReference type="AlphaFoldDB" id="A0A8X6SRN7"/>